<sequence>MVNSRSLRDATVRADARTVLWISAHPEPRSLNGSLRRDGIAALRSMGHTVIESDLYAMGWDPVVRRNNLSSERIEGRLEVTRHGREAQVTGNVPDDVAAEQEKIRRSDAVVVQFPLWWYSMPALLKGWFDRVFVSGFAFGKDPGTGRRLRFEQGPFRGTRALAVVTLGDREASIGPRGKSGELTELLFGLLHGTFAYTGMDALRPWALPSADFTESGGDYARARDSLVARLEGMFSEEPIAYREQFTGDYTDEWELEPHVVPGEAGLSVHVRE</sequence>
<dbReference type="InterPro" id="IPR003680">
    <property type="entry name" value="Flavodoxin_fold"/>
</dbReference>
<comment type="caution">
    <text evidence="4">The sequence shown here is derived from an EMBL/GenBank/DDBJ whole genome shotgun (WGS) entry which is preliminary data.</text>
</comment>
<feature type="domain" description="Flavodoxin-like fold" evidence="3">
    <location>
        <begin position="18"/>
        <end position="212"/>
    </location>
</feature>
<gene>
    <name evidence="4" type="ORF">GCM10010915_11570</name>
</gene>
<dbReference type="SUPFAM" id="SSF52218">
    <property type="entry name" value="Flavoproteins"/>
    <property type="match status" value="1"/>
</dbReference>
<dbReference type="InterPro" id="IPR029039">
    <property type="entry name" value="Flavoprotein-like_sf"/>
</dbReference>
<reference evidence="4" key="1">
    <citation type="journal article" date="2014" name="Int. J. Syst. Evol. Microbiol.">
        <title>Complete genome sequence of Corynebacterium casei LMG S-19264T (=DSM 44701T), isolated from a smear-ripened cheese.</title>
        <authorList>
            <consortium name="US DOE Joint Genome Institute (JGI-PGF)"/>
            <person name="Walter F."/>
            <person name="Albersmeier A."/>
            <person name="Kalinowski J."/>
            <person name="Ruckert C."/>
        </authorList>
    </citation>
    <scope>NUCLEOTIDE SEQUENCE</scope>
    <source>
        <strain evidence="4">CGMCC 1.15152</strain>
    </source>
</reference>
<evidence type="ECO:0000256" key="1">
    <source>
        <dbReference type="ARBA" id="ARBA00006252"/>
    </source>
</evidence>
<name>A0A917DF73_9MICO</name>
<organism evidence="4 5">
    <name type="scientific">Microbacterium faecale</name>
    <dbReference type="NCBI Taxonomy" id="1804630"/>
    <lineage>
        <taxon>Bacteria</taxon>
        <taxon>Bacillati</taxon>
        <taxon>Actinomycetota</taxon>
        <taxon>Actinomycetes</taxon>
        <taxon>Micrococcales</taxon>
        <taxon>Microbacteriaceae</taxon>
        <taxon>Microbacterium</taxon>
    </lineage>
</organism>
<dbReference type="PANTHER" id="PTHR10204">
    <property type="entry name" value="NAD P H OXIDOREDUCTASE-RELATED"/>
    <property type="match status" value="1"/>
</dbReference>
<dbReference type="Pfam" id="PF02525">
    <property type="entry name" value="Flavodoxin_2"/>
    <property type="match status" value="1"/>
</dbReference>
<dbReference type="RefSeq" id="WP_188711330.1">
    <property type="nucleotide sequence ID" value="NZ_BMHO01000001.1"/>
</dbReference>
<comment type="similarity">
    <text evidence="1">Belongs to the NAD(P)H dehydrogenase (quinone) family.</text>
</comment>
<protein>
    <submittedName>
        <fullName evidence="4">NAD(P)H dehydrogenase</fullName>
    </submittedName>
</protein>
<dbReference type="AlphaFoldDB" id="A0A917DF73"/>
<evidence type="ECO:0000256" key="2">
    <source>
        <dbReference type="ARBA" id="ARBA00023002"/>
    </source>
</evidence>
<dbReference type="Gene3D" id="3.40.50.360">
    <property type="match status" value="1"/>
</dbReference>
<evidence type="ECO:0000259" key="3">
    <source>
        <dbReference type="Pfam" id="PF02525"/>
    </source>
</evidence>
<dbReference type="InterPro" id="IPR051545">
    <property type="entry name" value="NAD(P)H_dehydrogenase_qn"/>
</dbReference>
<proteinExistence type="inferred from homology"/>
<keyword evidence="5" id="KW-1185">Reference proteome</keyword>
<dbReference type="GO" id="GO:0003955">
    <property type="term" value="F:NAD(P)H dehydrogenase (quinone) activity"/>
    <property type="evidence" value="ECO:0007669"/>
    <property type="project" value="TreeGrafter"/>
</dbReference>
<dbReference type="EMBL" id="BMHO01000001">
    <property type="protein sequence ID" value="GGD32859.1"/>
    <property type="molecule type" value="Genomic_DNA"/>
</dbReference>
<dbReference type="PANTHER" id="PTHR10204:SF34">
    <property type="entry name" value="NAD(P)H DEHYDROGENASE [QUINONE] 1 ISOFORM 1"/>
    <property type="match status" value="1"/>
</dbReference>
<keyword evidence="2" id="KW-0560">Oxidoreductase</keyword>
<evidence type="ECO:0000313" key="4">
    <source>
        <dbReference type="EMBL" id="GGD32859.1"/>
    </source>
</evidence>
<accession>A0A917DF73</accession>
<dbReference type="GO" id="GO:0005829">
    <property type="term" value="C:cytosol"/>
    <property type="evidence" value="ECO:0007669"/>
    <property type="project" value="TreeGrafter"/>
</dbReference>
<reference evidence="4" key="2">
    <citation type="submission" date="2020-09" db="EMBL/GenBank/DDBJ databases">
        <authorList>
            <person name="Sun Q."/>
            <person name="Zhou Y."/>
        </authorList>
    </citation>
    <scope>NUCLEOTIDE SEQUENCE</scope>
    <source>
        <strain evidence="4">CGMCC 1.15152</strain>
    </source>
</reference>
<dbReference type="Proteomes" id="UP000633205">
    <property type="component" value="Unassembled WGS sequence"/>
</dbReference>
<evidence type="ECO:0000313" key="5">
    <source>
        <dbReference type="Proteomes" id="UP000633205"/>
    </source>
</evidence>